<name>A0A212QQK7_9CHLR</name>
<dbReference type="InterPro" id="IPR001547">
    <property type="entry name" value="Glyco_hydro_5"/>
</dbReference>
<dbReference type="InterPro" id="IPR017853">
    <property type="entry name" value="GH"/>
</dbReference>
<keyword evidence="2 3" id="KW-0326">Glycosidase</keyword>
<dbReference type="InParanoid" id="A0A212QQK7"/>
<evidence type="ECO:0000256" key="3">
    <source>
        <dbReference type="RuleBase" id="RU361153"/>
    </source>
</evidence>
<evidence type="ECO:0000259" key="4">
    <source>
        <dbReference type="Pfam" id="PF00150"/>
    </source>
</evidence>
<dbReference type="PANTHER" id="PTHR12631:SF10">
    <property type="entry name" value="BETA-XYLOSIDASE-LIKE PROTEIN-RELATED"/>
    <property type="match status" value="1"/>
</dbReference>
<evidence type="ECO:0000313" key="6">
    <source>
        <dbReference type="Proteomes" id="UP000197025"/>
    </source>
</evidence>
<sequence>MRDGRGWGTAIALALVGLGLLSLWRAGPALMDWAYTVTGEENPLARLRGVLHYLTNPLRPAPLLAPDVPVAHTEDPPFGINTFLEQEVEPEKRERTVRMIAEAGFRWIRQEFPWADIEIHGKGDFEDRRHLPHRSAWEKYDHIVALAERYGLRLIVRLTSPPAWSRRDGEARGAFAPPDNPEDFADFAEAVARRYRGRVFHYQIWNEPNIAPEWGSCPTCAVDPEAYTDLLCRAYRRLKAVDPRIVVIAGALAPTLSLNPYPPNGINDVVFLERMYRAGAGSCFDALSVQGYGLWSGPTDRRLRPYVININRALYIRDVMVRHGDAHKPIYIAEMGWNAVPDWVGDKRFGQVTEEQKARYLVEAFERIRREWPWVAVASVWFFKRASDRERDQSFYYFAIVEPDFTPLPAYQALKSYLHQPPRMDPGVHTAAHWALRWEGPWAEAGEGARRGAPGARVMWTFYGGRLRLEGTSEGDARLRVALDGGPPRAFRLPAGSWAVELPSGVGLHSAEVTVEAGTVVLARIRVGREGEAISPALSLGWLAGLMGGLLYRSARWRSQEHRDAPPDDRPPPP</sequence>
<keyword evidence="6" id="KW-1185">Reference proteome</keyword>
<evidence type="ECO:0000256" key="2">
    <source>
        <dbReference type="ARBA" id="ARBA00023295"/>
    </source>
</evidence>
<gene>
    <name evidence="5" type="ORF">SAMN02746019_00004010</name>
</gene>
<comment type="similarity">
    <text evidence="3">Belongs to the glycosyl hydrolase 5 (cellulase A) family.</text>
</comment>
<dbReference type="SUPFAM" id="SSF51445">
    <property type="entry name" value="(Trans)glycosidases"/>
    <property type="match status" value="1"/>
</dbReference>
<evidence type="ECO:0000313" key="5">
    <source>
        <dbReference type="EMBL" id="SNB61767.1"/>
    </source>
</evidence>
<dbReference type="Pfam" id="PF00150">
    <property type="entry name" value="Cellulase"/>
    <property type="match status" value="1"/>
</dbReference>
<organism evidence="5 6">
    <name type="scientific">Thermoflexus hugenholtzii JAD2</name>
    <dbReference type="NCBI Taxonomy" id="877466"/>
    <lineage>
        <taxon>Bacteria</taxon>
        <taxon>Bacillati</taxon>
        <taxon>Chloroflexota</taxon>
        <taxon>Thermoflexia</taxon>
        <taxon>Thermoflexales</taxon>
        <taxon>Thermoflexaceae</taxon>
        <taxon>Thermoflexus</taxon>
    </lineage>
</organism>
<dbReference type="Proteomes" id="UP000197025">
    <property type="component" value="Unassembled WGS sequence"/>
</dbReference>
<dbReference type="RefSeq" id="WP_088570591.1">
    <property type="nucleotide sequence ID" value="NZ_FYEK01000018.1"/>
</dbReference>
<dbReference type="OrthoDB" id="143943at2"/>
<dbReference type="InterPro" id="IPR051923">
    <property type="entry name" value="Glycosyl_Hydrolase_39"/>
</dbReference>
<accession>A0A212QQK7</accession>
<proteinExistence type="inferred from homology"/>
<dbReference type="PANTHER" id="PTHR12631">
    <property type="entry name" value="ALPHA-L-IDURONIDASE"/>
    <property type="match status" value="1"/>
</dbReference>
<keyword evidence="1 3" id="KW-0378">Hydrolase</keyword>
<dbReference type="EMBL" id="FYEK01000018">
    <property type="protein sequence ID" value="SNB61767.1"/>
    <property type="molecule type" value="Genomic_DNA"/>
</dbReference>
<dbReference type="AlphaFoldDB" id="A0A212QQK7"/>
<dbReference type="GO" id="GO:0004553">
    <property type="term" value="F:hydrolase activity, hydrolyzing O-glycosyl compounds"/>
    <property type="evidence" value="ECO:0007669"/>
    <property type="project" value="InterPro"/>
</dbReference>
<protein>
    <submittedName>
        <fullName evidence="5">Beta-glucosidase/6-phospho-beta-glucosidase/beta-galactosidase</fullName>
    </submittedName>
</protein>
<reference evidence="6" key="1">
    <citation type="submission" date="2017-06" db="EMBL/GenBank/DDBJ databases">
        <authorList>
            <person name="Varghese N."/>
            <person name="Submissions S."/>
        </authorList>
    </citation>
    <scope>NUCLEOTIDE SEQUENCE [LARGE SCALE GENOMIC DNA]</scope>
    <source>
        <strain evidence="6">JAD2</strain>
    </source>
</reference>
<evidence type="ECO:0000256" key="1">
    <source>
        <dbReference type="ARBA" id="ARBA00022801"/>
    </source>
</evidence>
<feature type="domain" description="Glycoside hydrolase family 5" evidence="4">
    <location>
        <begin position="78"/>
        <end position="250"/>
    </location>
</feature>
<dbReference type="GO" id="GO:0000272">
    <property type="term" value="P:polysaccharide catabolic process"/>
    <property type="evidence" value="ECO:0007669"/>
    <property type="project" value="InterPro"/>
</dbReference>
<dbReference type="Gene3D" id="3.20.20.80">
    <property type="entry name" value="Glycosidases"/>
    <property type="match status" value="1"/>
</dbReference>